<evidence type="ECO:0000313" key="4">
    <source>
        <dbReference type="EMBL" id="KAL2087174.1"/>
    </source>
</evidence>
<proteinExistence type="predicted"/>
<keyword evidence="6" id="KW-1185">Reference proteome</keyword>
<keyword evidence="1" id="KW-1133">Transmembrane helix</keyword>
<evidence type="ECO:0000256" key="1">
    <source>
        <dbReference type="SAM" id="Phobius"/>
    </source>
</evidence>
<dbReference type="AlphaFoldDB" id="A0ABD1JK79"/>
<feature type="transmembrane region" description="Helical" evidence="1">
    <location>
        <begin position="92"/>
        <end position="117"/>
    </location>
</feature>
<feature type="transmembrane region" description="Helical" evidence="1">
    <location>
        <begin position="236"/>
        <end position="257"/>
    </location>
</feature>
<keyword evidence="1" id="KW-0812">Transmembrane</keyword>
<evidence type="ECO:0000313" key="3">
    <source>
        <dbReference type="EMBL" id="KAL2085057.1"/>
    </source>
</evidence>
<sequence length="258" mass="29644">MYSVVIFKETEETEIVPNDWLSLDRTVTFWPPYKGSKCSTAVMKNEDPDEEWKKSSKVAVEDQSLPAIPAFRPPPVLPEMPQYSRMVTREDIAAMLIIATLLPAPNFDLFMNIYYLLVINYIKYHLFEFLVYKLLEEVNGQVRQNTLLLQALHKKQGACELGDVEFDFPLTSFQCVKTIEDRLKNNQEAKRSLTRYLCSLGGATTKDILHRILKHVMCDDLAQKFNWRGRGAKSPFSALSLAKVIIGTVTTIMYFMML</sequence>
<dbReference type="InterPro" id="IPR032071">
    <property type="entry name" value="DUF4806"/>
</dbReference>
<evidence type="ECO:0000313" key="5">
    <source>
        <dbReference type="EMBL" id="KAL2095536.1"/>
    </source>
</evidence>
<name>A0ABD1JK79_9TELE</name>
<organism evidence="4 6">
    <name type="scientific">Coilia grayii</name>
    <name type="common">Gray's grenadier anchovy</name>
    <dbReference type="NCBI Taxonomy" id="363190"/>
    <lineage>
        <taxon>Eukaryota</taxon>
        <taxon>Metazoa</taxon>
        <taxon>Chordata</taxon>
        <taxon>Craniata</taxon>
        <taxon>Vertebrata</taxon>
        <taxon>Euteleostomi</taxon>
        <taxon>Actinopterygii</taxon>
        <taxon>Neopterygii</taxon>
        <taxon>Teleostei</taxon>
        <taxon>Clupei</taxon>
        <taxon>Clupeiformes</taxon>
        <taxon>Clupeoidei</taxon>
        <taxon>Engraulidae</taxon>
        <taxon>Coilinae</taxon>
        <taxon>Coilia</taxon>
    </lineage>
</organism>
<dbReference type="Pfam" id="PF16064">
    <property type="entry name" value="DUF4806"/>
    <property type="match status" value="1"/>
</dbReference>
<comment type="caution">
    <text evidence="4">The sequence shown here is derived from an EMBL/GenBank/DDBJ whole genome shotgun (WGS) entry which is preliminary data.</text>
</comment>
<dbReference type="EMBL" id="JBHFQA010000007">
    <property type="protein sequence ID" value="KAL2095536.1"/>
    <property type="molecule type" value="Genomic_DNA"/>
</dbReference>
<protein>
    <recommendedName>
        <fullName evidence="2">DUF4806 domain-containing protein</fullName>
    </recommendedName>
</protein>
<keyword evidence="1" id="KW-0472">Membrane</keyword>
<dbReference type="EMBL" id="JBHFQA010000017">
    <property type="protein sequence ID" value="KAL2085057.1"/>
    <property type="molecule type" value="Genomic_DNA"/>
</dbReference>
<reference evidence="4 6" key="1">
    <citation type="submission" date="2024-09" db="EMBL/GenBank/DDBJ databases">
        <title>A chromosome-level genome assembly of Gray's grenadier anchovy, Coilia grayii.</title>
        <authorList>
            <person name="Fu Z."/>
        </authorList>
    </citation>
    <scope>NUCLEOTIDE SEQUENCE [LARGE SCALE GENOMIC DNA]</scope>
    <source>
        <strain evidence="4">G4</strain>
        <tissue evidence="4">Muscle</tissue>
    </source>
</reference>
<dbReference type="Proteomes" id="UP001591681">
    <property type="component" value="Unassembled WGS sequence"/>
</dbReference>
<dbReference type="PANTHER" id="PTHR34153:SF2">
    <property type="entry name" value="SI:CH211-262H13.3-RELATED"/>
    <property type="match status" value="1"/>
</dbReference>
<evidence type="ECO:0000313" key="6">
    <source>
        <dbReference type="Proteomes" id="UP001591681"/>
    </source>
</evidence>
<dbReference type="PANTHER" id="PTHR34153">
    <property type="entry name" value="SI:CH211-262H13.3-RELATED-RELATED"/>
    <property type="match status" value="1"/>
</dbReference>
<accession>A0ABD1JK79</accession>
<gene>
    <name evidence="5" type="ORF">ACEWY4_007684</name>
    <name evidence="4" type="ORF">ACEWY4_018233</name>
    <name evidence="3" type="ORF">ACEWY4_020575</name>
</gene>
<evidence type="ECO:0000259" key="2">
    <source>
        <dbReference type="Pfam" id="PF16064"/>
    </source>
</evidence>
<dbReference type="EMBL" id="JBHFQA010000015">
    <property type="protein sequence ID" value="KAL2087174.1"/>
    <property type="molecule type" value="Genomic_DNA"/>
</dbReference>
<feature type="domain" description="DUF4806" evidence="2">
    <location>
        <begin position="165"/>
        <end position="240"/>
    </location>
</feature>